<keyword evidence="1" id="KW-0812">Transmembrane</keyword>
<keyword evidence="1" id="KW-0472">Membrane</keyword>
<protein>
    <submittedName>
        <fullName evidence="2">Uncharacterized protein</fullName>
    </submittedName>
</protein>
<evidence type="ECO:0000313" key="2">
    <source>
        <dbReference type="EMBL" id="GMH50393.1"/>
    </source>
</evidence>
<evidence type="ECO:0000313" key="3">
    <source>
        <dbReference type="Proteomes" id="UP001165082"/>
    </source>
</evidence>
<feature type="transmembrane region" description="Helical" evidence="1">
    <location>
        <begin position="90"/>
        <end position="106"/>
    </location>
</feature>
<proteinExistence type="predicted"/>
<organism evidence="2 3">
    <name type="scientific">Triparma retinervis</name>
    <dbReference type="NCBI Taxonomy" id="2557542"/>
    <lineage>
        <taxon>Eukaryota</taxon>
        <taxon>Sar</taxon>
        <taxon>Stramenopiles</taxon>
        <taxon>Ochrophyta</taxon>
        <taxon>Bolidophyceae</taxon>
        <taxon>Parmales</taxon>
        <taxon>Triparmaceae</taxon>
        <taxon>Triparma</taxon>
    </lineage>
</organism>
<sequence>MKLEELLIMPTIRYLYSAQLDEVVEGGADIWWLSSSFRKGLKIFDDTYSEVVVGASWPKQWFTVWMFTMTYFFNDYICLFWFSTRSKMPYFHYCGAYVIGICLEYPKTLFKFKLYTGLLDAASSSSFWDVFSHAADFKLHEILLFVATTCLATLFVHGLHIRMVFRACSGRFHQKEEGEGVVEVAPVAKKGGEGEAKRLMV</sequence>
<keyword evidence="3" id="KW-1185">Reference proteome</keyword>
<dbReference type="Proteomes" id="UP001165082">
    <property type="component" value="Unassembled WGS sequence"/>
</dbReference>
<evidence type="ECO:0000256" key="1">
    <source>
        <dbReference type="SAM" id="Phobius"/>
    </source>
</evidence>
<keyword evidence="1" id="KW-1133">Transmembrane helix</keyword>
<dbReference type="EMBL" id="BRXZ01000670">
    <property type="protein sequence ID" value="GMH50393.1"/>
    <property type="molecule type" value="Genomic_DNA"/>
</dbReference>
<accession>A0A9W6ZG02</accession>
<dbReference type="OrthoDB" id="200629at2759"/>
<reference evidence="2" key="1">
    <citation type="submission" date="2022-07" db="EMBL/GenBank/DDBJ databases">
        <title>Genome analysis of Parmales, a sister group of diatoms, reveals the evolutionary specialization of diatoms from phago-mixotrophs to photoautotrophs.</title>
        <authorList>
            <person name="Ban H."/>
            <person name="Sato S."/>
            <person name="Yoshikawa S."/>
            <person name="Kazumasa Y."/>
            <person name="Nakamura Y."/>
            <person name="Ichinomiya M."/>
            <person name="Saitoh K."/>
            <person name="Sato N."/>
            <person name="Blanc-Mathieu R."/>
            <person name="Endo H."/>
            <person name="Kuwata A."/>
            <person name="Ogata H."/>
        </authorList>
    </citation>
    <scope>NUCLEOTIDE SEQUENCE</scope>
</reference>
<feature type="transmembrane region" description="Helical" evidence="1">
    <location>
        <begin position="142"/>
        <end position="165"/>
    </location>
</feature>
<gene>
    <name evidence="2" type="ORF">TrRE_jg5696</name>
</gene>
<feature type="transmembrane region" description="Helical" evidence="1">
    <location>
        <begin position="62"/>
        <end position="83"/>
    </location>
</feature>
<dbReference type="AlphaFoldDB" id="A0A9W6ZG02"/>
<comment type="caution">
    <text evidence="2">The sequence shown here is derived from an EMBL/GenBank/DDBJ whole genome shotgun (WGS) entry which is preliminary data.</text>
</comment>
<name>A0A9W6ZG02_9STRA</name>